<dbReference type="Pfam" id="PF25583">
    <property type="entry name" value="WCX"/>
    <property type="match status" value="1"/>
</dbReference>
<evidence type="ECO:0000259" key="2">
    <source>
        <dbReference type="Pfam" id="PF25583"/>
    </source>
</evidence>
<protein>
    <submittedName>
        <fullName evidence="3">WYL domain-containing protein</fullName>
    </submittedName>
</protein>
<dbReference type="InterPro" id="IPR051534">
    <property type="entry name" value="CBASS_pafABC_assoc_protein"/>
</dbReference>
<keyword evidence="4" id="KW-1185">Reference proteome</keyword>
<dbReference type="EMBL" id="PVLF01000030">
    <property type="protein sequence ID" value="PRH81302.1"/>
    <property type="molecule type" value="Genomic_DNA"/>
</dbReference>
<gene>
    <name evidence="3" type="ORF">C6N40_13265</name>
</gene>
<dbReference type="PANTHER" id="PTHR34580:SF1">
    <property type="entry name" value="PROTEIN PAFC"/>
    <property type="match status" value="1"/>
</dbReference>
<dbReference type="InterPro" id="IPR026881">
    <property type="entry name" value="WYL_dom"/>
</dbReference>
<accession>A0A2P6M5N0</accession>
<dbReference type="AlphaFoldDB" id="A0A2P6M5N0"/>
<evidence type="ECO:0000313" key="4">
    <source>
        <dbReference type="Proteomes" id="UP000241736"/>
    </source>
</evidence>
<dbReference type="PROSITE" id="PS52050">
    <property type="entry name" value="WYL"/>
    <property type="match status" value="1"/>
</dbReference>
<dbReference type="PANTHER" id="PTHR34580">
    <property type="match status" value="1"/>
</dbReference>
<evidence type="ECO:0000313" key="3">
    <source>
        <dbReference type="EMBL" id="PRH81302.1"/>
    </source>
</evidence>
<sequence length="320" mass="36203">MSSAKETLHRQWLMLQWIPRHPQRTTARELSERLAAEGYEVSKRTVERDLDSLSAAFPLVADEREKPFGWSWQRDAPAFSLPGMSPLQAMVLQLARSHLQGLLPTHLMDQLAPYFDQASLTLSQVPNRGLASWSDKVETIAPNQPLLPPLVDEAVLATVHLALQQDRQVRIEYRARGSGEARTHRIHPLGLVQRGPVTYLICRFGQHEDIASLPLHRMLSAEAVEDPVERPDGFNLHDFVHGGAMGFFDRGPIRLVLRMETPAAEHLRETRLSEDQVIVADADPDWVVITATVRYTSQLVWWINSFGEQVEVLEPEDLEA</sequence>
<evidence type="ECO:0000259" key="1">
    <source>
        <dbReference type="Pfam" id="PF13280"/>
    </source>
</evidence>
<feature type="domain" description="WCX" evidence="2">
    <location>
        <begin position="252"/>
        <end position="318"/>
    </location>
</feature>
<dbReference type="SUPFAM" id="SSF46785">
    <property type="entry name" value="Winged helix' DNA-binding domain"/>
    <property type="match status" value="1"/>
</dbReference>
<dbReference type="InterPro" id="IPR057727">
    <property type="entry name" value="WCX_dom"/>
</dbReference>
<dbReference type="Proteomes" id="UP000241736">
    <property type="component" value="Unassembled WGS sequence"/>
</dbReference>
<dbReference type="OrthoDB" id="8595817at2"/>
<dbReference type="RefSeq" id="WP_106991506.1">
    <property type="nucleotide sequence ID" value="NZ_KZ679104.1"/>
</dbReference>
<proteinExistence type="predicted"/>
<name>A0A2P6M5N0_9GAMM</name>
<reference evidence="3 4" key="1">
    <citation type="submission" date="2018-03" db="EMBL/GenBank/DDBJ databases">
        <title>Arenimonas caeni sp. nov., isolated from activated sludge.</title>
        <authorList>
            <person name="Liu H."/>
        </authorList>
    </citation>
    <scope>NUCLEOTIDE SEQUENCE [LARGE SCALE GENOMIC DNA]</scope>
    <source>
        <strain evidence="4">z29</strain>
    </source>
</reference>
<feature type="domain" description="WYL" evidence="1">
    <location>
        <begin position="155"/>
        <end position="222"/>
    </location>
</feature>
<dbReference type="Pfam" id="PF13280">
    <property type="entry name" value="WYL"/>
    <property type="match status" value="1"/>
</dbReference>
<organism evidence="3 4">
    <name type="scientific">Arenimonas caeni</name>
    <dbReference type="NCBI Taxonomy" id="2058085"/>
    <lineage>
        <taxon>Bacteria</taxon>
        <taxon>Pseudomonadati</taxon>
        <taxon>Pseudomonadota</taxon>
        <taxon>Gammaproteobacteria</taxon>
        <taxon>Lysobacterales</taxon>
        <taxon>Lysobacteraceae</taxon>
        <taxon>Arenimonas</taxon>
    </lineage>
</organism>
<dbReference type="InterPro" id="IPR036390">
    <property type="entry name" value="WH_DNA-bd_sf"/>
</dbReference>
<comment type="caution">
    <text evidence="3">The sequence shown here is derived from an EMBL/GenBank/DDBJ whole genome shotgun (WGS) entry which is preliminary data.</text>
</comment>